<dbReference type="GeneID" id="59310848"/>
<dbReference type="EMBL" id="JAAOAV010000217">
    <property type="protein sequence ID" value="KAF5588590.1"/>
    <property type="molecule type" value="Genomic_DNA"/>
</dbReference>
<gene>
    <name evidence="1" type="ORF">FSUBG_11447</name>
</gene>
<accession>A0A8H5LDZ4</accession>
<dbReference type="Proteomes" id="UP000547976">
    <property type="component" value="Unassembled WGS sequence"/>
</dbReference>
<organism evidence="1 2">
    <name type="scientific">Gibberella subglutinans</name>
    <name type="common">Fusarium subglutinans</name>
    <dbReference type="NCBI Taxonomy" id="42677"/>
    <lineage>
        <taxon>Eukaryota</taxon>
        <taxon>Fungi</taxon>
        <taxon>Dikarya</taxon>
        <taxon>Ascomycota</taxon>
        <taxon>Pezizomycotina</taxon>
        <taxon>Sordariomycetes</taxon>
        <taxon>Hypocreomycetidae</taxon>
        <taxon>Hypocreales</taxon>
        <taxon>Nectriaceae</taxon>
        <taxon>Fusarium</taxon>
        <taxon>Fusarium fujikuroi species complex</taxon>
    </lineage>
</organism>
<evidence type="ECO:0000313" key="2">
    <source>
        <dbReference type="Proteomes" id="UP000547976"/>
    </source>
</evidence>
<reference evidence="1 2" key="1">
    <citation type="submission" date="2020-05" db="EMBL/GenBank/DDBJ databases">
        <title>Identification and distribution of gene clusters putatively required for synthesis of sphingolipid metabolism inhibitors in phylogenetically diverse species of the filamentous fungus Fusarium.</title>
        <authorList>
            <person name="Kim H.-S."/>
            <person name="Busman M."/>
            <person name="Brown D.W."/>
            <person name="Divon H."/>
            <person name="Uhlig S."/>
            <person name="Proctor R.H."/>
        </authorList>
    </citation>
    <scope>NUCLEOTIDE SEQUENCE [LARGE SCALE GENOMIC DNA]</scope>
    <source>
        <strain evidence="1 2">NRRL 66333</strain>
    </source>
</reference>
<name>A0A8H5LDZ4_GIBSU</name>
<keyword evidence="2" id="KW-1185">Reference proteome</keyword>
<dbReference type="AlphaFoldDB" id="A0A8H5LDZ4"/>
<dbReference type="OrthoDB" id="3029913at2759"/>
<dbReference type="RefSeq" id="XP_036533078.1">
    <property type="nucleotide sequence ID" value="XM_036676130.1"/>
</dbReference>
<protein>
    <submittedName>
        <fullName evidence="1">Uncharacterized protein</fullName>
    </submittedName>
</protein>
<proteinExistence type="predicted"/>
<sequence>MQSFYVVSLKFSFPLGIDSVYLAPGSNSEVTVLPYIALEDRLVPWDREPTIEPERVKKVIYRLPPDVKKEQSDTCALRMRYLNDVTTTISYDSPEDDRDATGPVQVILLEPDLFAAPFIDDSQPTTGGQEPRVSKYRCLSHLRKTTADGMTFFTVIISPRKSSIGAGVPTTTIVHFASLTMASGLTPSPPPSQRVAALSLYR</sequence>
<comment type="caution">
    <text evidence="1">The sequence shown here is derived from an EMBL/GenBank/DDBJ whole genome shotgun (WGS) entry which is preliminary data.</text>
</comment>
<evidence type="ECO:0000313" key="1">
    <source>
        <dbReference type="EMBL" id="KAF5588590.1"/>
    </source>
</evidence>